<dbReference type="Proteomes" id="UP000310200">
    <property type="component" value="Unassembled WGS sequence"/>
</dbReference>
<dbReference type="Pfam" id="PF00075">
    <property type="entry name" value="RNase_H"/>
    <property type="match status" value="1"/>
</dbReference>
<dbReference type="PROSITE" id="PS50879">
    <property type="entry name" value="RNASE_H_1"/>
    <property type="match status" value="1"/>
</dbReference>
<dbReference type="EMBL" id="QBLH01001647">
    <property type="protein sequence ID" value="TGZ51458.1"/>
    <property type="molecule type" value="Genomic_DNA"/>
</dbReference>
<reference evidence="9 10" key="1">
    <citation type="journal article" date="2019" name="Philos. Trans. R. Soc. Lond., B, Biol. Sci.">
        <title>Ant behaviour and brain gene expression of defending hosts depend on the ecological success of the intruding social parasite.</title>
        <authorList>
            <person name="Kaur R."/>
            <person name="Stoldt M."/>
            <person name="Jongepier E."/>
            <person name="Feldmeyer B."/>
            <person name="Menzel F."/>
            <person name="Bornberg-Bauer E."/>
            <person name="Foitzik S."/>
        </authorList>
    </citation>
    <scope>NUCLEOTIDE SEQUENCE [LARGE SCALE GENOMIC DNA]</scope>
    <source>
        <tissue evidence="9">Whole body</tissue>
    </source>
</reference>
<evidence type="ECO:0000313" key="9">
    <source>
        <dbReference type="EMBL" id="TGZ51458.1"/>
    </source>
</evidence>
<dbReference type="GO" id="GO:0003676">
    <property type="term" value="F:nucleic acid binding"/>
    <property type="evidence" value="ECO:0007669"/>
    <property type="project" value="InterPro"/>
</dbReference>
<dbReference type="STRING" id="300112.A0A4S2KTV0"/>
<dbReference type="InterPro" id="IPR050092">
    <property type="entry name" value="RNase_H"/>
</dbReference>
<dbReference type="EC" id="3.1.26.4" evidence="3"/>
<dbReference type="PANTHER" id="PTHR10642:SF26">
    <property type="entry name" value="RIBONUCLEASE H1"/>
    <property type="match status" value="1"/>
</dbReference>
<dbReference type="GO" id="GO:0046872">
    <property type="term" value="F:metal ion binding"/>
    <property type="evidence" value="ECO:0007669"/>
    <property type="project" value="UniProtKB-KW"/>
</dbReference>
<dbReference type="InterPro" id="IPR036397">
    <property type="entry name" value="RNaseH_sf"/>
</dbReference>
<dbReference type="CDD" id="cd09276">
    <property type="entry name" value="Rnase_HI_RT_non_LTR"/>
    <property type="match status" value="1"/>
</dbReference>
<sequence>MSTREVNSLFRETFAEFTQGSITFFTDGSKIDSSRAVGASVYSPDLPLEIRCKLPSDASTFSAEAWAIYEALFFIHQFRIPSAIIFSDCKSVLQSITSLNIVHKNYVITLIRNMYSRAVNAGSRIRMAWIPSHKGIVGNERADTLAKEAITTGRKTNFKVPYTDLFHRSKNILDKKRIDYLENAAYTTGNFYYTHYHTDNVKPWYSQLLLSRAQIVIINRLRSGHYNLNYSLHRKNIVDSAGCPCGDSYQDANHVIFRCELTRVKSPPLFKYLREKFPTSPINIFPLIRNPTPKLCRLILAFFNSCELYI</sequence>
<protein>
    <recommendedName>
        <fullName evidence="3">ribonuclease H</fullName>
        <ecNumber evidence="3">3.1.26.4</ecNumber>
    </recommendedName>
</protein>
<name>A0A4S2KTV0_9HYME</name>
<keyword evidence="4" id="KW-0540">Nuclease</keyword>
<accession>A0A4S2KTV0</accession>
<evidence type="ECO:0000256" key="3">
    <source>
        <dbReference type="ARBA" id="ARBA00012180"/>
    </source>
</evidence>
<evidence type="ECO:0000256" key="5">
    <source>
        <dbReference type="ARBA" id="ARBA00022723"/>
    </source>
</evidence>
<evidence type="ECO:0000256" key="1">
    <source>
        <dbReference type="ARBA" id="ARBA00000077"/>
    </source>
</evidence>
<keyword evidence="7" id="KW-0378">Hydrolase</keyword>
<dbReference type="GO" id="GO:0004523">
    <property type="term" value="F:RNA-DNA hybrid ribonuclease activity"/>
    <property type="evidence" value="ECO:0007669"/>
    <property type="project" value="UniProtKB-EC"/>
</dbReference>
<proteinExistence type="inferred from homology"/>
<organism evidence="9 10">
    <name type="scientific">Temnothorax longispinosus</name>
    <dbReference type="NCBI Taxonomy" id="300112"/>
    <lineage>
        <taxon>Eukaryota</taxon>
        <taxon>Metazoa</taxon>
        <taxon>Ecdysozoa</taxon>
        <taxon>Arthropoda</taxon>
        <taxon>Hexapoda</taxon>
        <taxon>Insecta</taxon>
        <taxon>Pterygota</taxon>
        <taxon>Neoptera</taxon>
        <taxon>Endopterygota</taxon>
        <taxon>Hymenoptera</taxon>
        <taxon>Apocrita</taxon>
        <taxon>Aculeata</taxon>
        <taxon>Formicoidea</taxon>
        <taxon>Formicidae</taxon>
        <taxon>Myrmicinae</taxon>
        <taxon>Temnothorax</taxon>
    </lineage>
</organism>
<evidence type="ECO:0000259" key="8">
    <source>
        <dbReference type="PROSITE" id="PS50879"/>
    </source>
</evidence>
<dbReference type="InterPro" id="IPR012337">
    <property type="entry name" value="RNaseH-like_sf"/>
</dbReference>
<dbReference type="SUPFAM" id="SSF53098">
    <property type="entry name" value="Ribonuclease H-like"/>
    <property type="match status" value="1"/>
</dbReference>
<dbReference type="Gene3D" id="3.30.420.10">
    <property type="entry name" value="Ribonuclease H-like superfamily/Ribonuclease H"/>
    <property type="match status" value="1"/>
</dbReference>
<dbReference type="GO" id="GO:0043137">
    <property type="term" value="P:DNA replication, removal of RNA primer"/>
    <property type="evidence" value="ECO:0007669"/>
    <property type="project" value="TreeGrafter"/>
</dbReference>
<feature type="domain" description="RNase H type-1" evidence="8">
    <location>
        <begin position="18"/>
        <end position="151"/>
    </location>
</feature>
<dbReference type="InterPro" id="IPR002156">
    <property type="entry name" value="RNaseH_domain"/>
</dbReference>
<keyword evidence="6" id="KW-0255">Endonuclease</keyword>
<evidence type="ECO:0000256" key="6">
    <source>
        <dbReference type="ARBA" id="ARBA00022759"/>
    </source>
</evidence>
<comment type="similarity">
    <text evidence="2">Belongs to the RNase H family.</text>
</comment>
<comment type="catalytic activity">
    <reaction evidence="1">
        <text>Endonucleolytic cleavage to 5'-phosphomonoester.</text>
        <dbReference type="EC" id="3.1.26.4"/>
    </reaction>
</comment>
<evidence type="ECO:0000256" key="7">
    <source>
        <dbReference type="ARBA" id="ARBA00022801"/>
    </source>
</evidence>
<keyword evidence="10" id="KW-1185">Reference proteome</keyword>
<evidence type="ECO:0000256" key="2">
    <source>
        <dbReference type="ARBA" id="ARBA00005300"/>
    </source>
</evidence>
<dbReference type="AlphaFoldDB" id="A0A4S2KTV0"/>
<dbReference type="PANTHER" id="PTHR10642">
    <property type="entry name" value="RIBONUCLEASE H1"/>
    <property type="match status" value="1"/>
</dbReference>
<evidence type="ECO:0000313" key="10">
    <source>
        <dbReference type="Proteomes" id="UP000310200"/>
    </source>
</evidence>
<comment type="caution">
    <text evidence="9">The sequence shown here is derived from an EMBL/GenBank/DDBJ whole genome shotgun (WGS) entry which is preliminary data.</text>
</comment>
<keyword evidence="5" id="KW-0479">Metal-binding</keyword>
<evidence type="ECO:0000256" key="4">
    <source>
        <dbReference type="ARBA" id="ARBA00022722"/>
    </source>
</evidence>
<gene>
    <name evidence="9" type="ORF">DBV15_02260</name>
</gene>